<dbReference type="RefSeq" id="WP_286276368.1">
    <property type="nucleotide sequence ID" value="NZ_AP027731.1"/>
</dbReference>
<name>A0ABM8GDB1_9MICO</name>
<dbReference type="EMBL" id="AP027731">
    <property type="protein sequence ID" value="BDZ46267.1"/>
    <property type="molecule type" value="Genomic_DNA"/>
</dbReference>
<accession>A0ABM8GDB1</accession>
<evidence type="ECO:0000259" key="1">
    <source>
        <dbReference type="Pfam" id="PF12680"/>
    </source>
</evidence>
<dbReference type="InterPro" id="IPR032710">
    <property type="entry name" value="NTF2-like_dom_sf"/>
</dbReference>
<feature type="domain" description="SnoaL-like" evidence="1">
    <location>
        <begin position="15"/>
        <end position="109"/>
    </location>
</feature>
<proteinExistence type="predicted"/>
<organism evidence="2 3">
    <name type="scientific">Naasia aerilata</name>
    <dbReference type="NCBI Taxonomy" id="1162966"/>
    <lineage>
        <taxon>Bacteria</taxon>
        <taxon>Bacillati</taxon>
        <taxon>Actinomycetota</taxon>
        <taxon>Actinomycetes</taxon>
        <taxon>Micrococcales</taxon>
        <taxon>Microbacteriaceae</taxon>
        <taxon>Naasia</taxon>
    </lineage>
</organism>
<dbReference type="Pfam" id="PF12680">
    <property type="entry name" value="SnoaL_2"/>
    <property type="match status" value="1"/>
</dbReference>
<dbReference type="Gene3D" id="3.10.450.50">
    <property type="match status" value="1"/>
</dbReference>
<gene>
    <name evidence="2" type="ORF">GCM10025866_21760</name>
</gene>
<dbReference type="InterPro" id="IPR037401">
    <property type="entry name" value="SnoaL-like"/>
</dbReference>
<protein>
    <recommendedName>
        <fullName evidence="1">SnoaL-like domain-containing protein</fullName>
    </recommendedName>
</protein>
<evidence type="ECO:0000313" key="2">
    <source>
        <dbReference type="EMBL" id="BDZ46267.1"/>
    </source>
</evidence>
<keyword evidence="3" id="KW-1185">Reference proteome</keyword>
<dbReference type="SUPFAM" id="SSF54427">
    <property type="entry name" value="NTF2-like"/>
    <property type="match status" value="1"/>
</dbReference>
<evidence type="ECO:0000313" key="3">
    <source>
        <dbReference type="Proteomes" id="UP001321498"/>
    </source>
</evidence>
<sequence length="132" mass="14287">MSTDHASTQNVAEPARAYIQAVGRRDLAPLETLLADGMVATFAGGSFSKEEWLEALRRLLPALERNDIREVFADGERACVVYDFVTGTPAGAVRCVELLTVRDGRITEVELLLDRVAFAPVNEALQAAAAAR</sequence>
<reference evidence="3" key="1">
    <citation type="journal article" date="2019" name="Int. J. Syst. Evol. Microbiol.">
        <title>The Global Catalogue of Microorganisms (GCM) 10K type strain sequencing project: providing services to taxonomists for standard genome sequencing and annotation.</title>
        <authorList>
            <consortium name="The Broad Institute Genomics Platform"/>
            <consortium name="The Broad Institute Genome Sequencing Center for Infectious Disease"/>
            <person name="Wu L."/>
            <person name="Ma J."/>
        </authorList>
    </citation>
    <scope>NUCLEOTIDE SEQUENCE [LARGE SCALE GENOMIC DNA]</scope>
    <source>
        <strain evidence="3">NBRC 108725</strain>
    </source>
</reference>
<dbReference type="Proteomes" id="UP001321498">
    <property type="component" value="Chromosome"/>
</dbReference>